<protein>
    <recommendedName>
        <fullName evidence="3">Sel1 repeat family protein</fullName>
    </recommendedName>
</protein>
<dbReference type="Gene3D" id="1.25.40.10">
    <property type="entry name" value="Tetratricopeptide repeat domain"/>
    <property type="match status" value="1"/>
</dbReference>
<dbReference type="Proteomes" id="UP000254771">
    <property type="component" value="Unassembled WGS sequence"/>
</dbReference>
<evidence type="ECO:0000313" key="2">
    <source>
        <dbReference type="Proteomes" id="UP000254771"/>
    </source>
</evidence>
<organism evidence="1 2">
    <name type="scientific">endosymbiont of Escarpia spicata</name>
    <dbReference type="NCBI Taxonomy" id="2200908"/>
    <lineage>
        <taxon>Bacteria</taxon>
        <taxon>Pseudomonadati</taxon>
        <taxon>Pseudomonadota</taxon>
        <taxon>Gammaproteobacteria</taxon>
        <taxon>sulfur-oxidizing symbionts</taxon>
    </lineage>
</organism>
<proteinExistence type="predicted"/>
<name>A0A370DGY3_9GAMM</name>
<evidence type="ECO:0000313" key="1">
    <source>
        <dbReference type="EMBL" id="RDH83587.1"/>
    </source>
</evidence>
<reference evidence="1 2" key="1">
    <citation type="journal article" date="2018" name="ISME J.">
        <title>Endosymbiont genomes yield clues of tubeworm success.</title>
        <authorList>
            <person name="Li Y."/>
            <person name="Liles M.R."/>
            <person name="Halanych K.M."/>
        </authorList>
    </citation>
    <scope>NUCLEOTIDE SEQUENCE [LARGE SCALE GENOMIC DNA]</scope>
    <source>
        <strain evidence="1">A1462</strain>
    </source>
</reference>
<keyword evidence="2" id="KW-1185">Reference proteome</keyword>
<gene>
    <name evidence="1" type="ORF">DIZ78_13810</name>
</gene>
<comment type="caution">
    <text evidence="1">The sequence shown here is derived from an EMBL/GenBank/DDBJ whole genome shotgun (WGS) entry which is preliminary data.</text>
</comment>
<dbReference type="InterPro" id="IPR006597">
    <property type="entry name" value="Sel1-like"/>
</dbReference>
<dbReference type="AlphaFoldDB" id="A0A370DGY3"/>
<dbReference type="Pfam" id="PF08238">
    <property type="entry name" value="Sel1"/>
    <property type="match status" value="3"/>
</dbReference>
<sequence>MNPVFHNRSWSATIMLSIYKNTACILLPLLFSTVVSAETPIQQCERLFAAAEYEAAIVPCTEAAKMGDPVSQTYLGEVYDYGPENVQDTEKTAHWWRMAADSDYLPAQNLLALKNYYGGTVMGSEPGWKQDYKEAMRWWRISAEKGIPTSQFMLGDMYRHGQGVQTDLVEAYAWYKLASRSGYKLATNIIRETSQKMTPQQKKAGLDLFDKYRNQYVNNAGDI</sequence>
<dbReference type="EMBL" id="QFXE01000018">
    <property type="protein sequence ID" value="RDH83587.1"/>
    <property type="molecule type" value="Genomic_DNA"/>
</dbReference>
<dbReference type="InterPro" id="IPR050767">
    <property type="entry name" value="Sel1_AlgK"/>
</dbReference>
<dbReference type="SMART" id="SM00671">
    <property type="entry name" value="SEL1"/>
    <property type="match status" value="3"/>
</dbReference>
<dbReference type="SUPFAM" id="SSF81901">
    <property type="entry name" value="HCP-like"/>
    <property type="match status" value="1"/>
</dbReference>
<accession>A0A370DGY3</accession>
<evidence type="ECO:0008006" key="3">
    <source>
        <dbReference type="Google" id="ProtNLM"/>
    </source>
</evidence>
<dbReference type="PANTHER" id="PTHR11102">
    <property type="entry name" value="SEL-1-LIKE PROTEIN"/>
    <property type="match status" value="1"/>
</dbReference>
<dbReference type="PANTHER" id="PTHR11102:SF160">
    <property type="entry name" value="ERAD-ASSOCIATED E3 UBIQUITIN-PROTEIN LIGASE COMPONENT HRD3"/>
    <property type="match status" value="1"/>
</dbReference>
<dbReference type="InterPro" id="IPR011990">
    <property type="entry name" value="TPR-like_helical_dom_sf"/>
</dbReference>